<evidence type="ECO:0000313" key="5">
    <source>
        <dbReference type="EMBL" id="OHX13354.1"/>
    </source>
</evidence>
<dbReference type="PIRSF" id="PIRSF000521">
    <property type="entry name" value="Transaminase_4ab_Lys_Orn"/>
    <property type="match status" value="1"/>
</dbReference>
<dbReference type="RefSeq" id="WP_071115609.1">
    <property type="nucleotide sequence ID" value="NZ_MKCS01000001.1"/>
</dbReference>
<dbReference type="PANTHER" id="PTHR11986:SF121">
    <property type="entry name" value="BLR3010 PROTEIN"/>
    <property type="match status" value="1"/>
</dbReference>
<keyword evidence="2" id="KW-0808">Transferase</keyword>
<dbReference type="InterPro" id="IPR050103">
    <property type="entry name" value="Class-III_PLP-dep_AT"/>
</dbReference>
<comment type="caution">
    <text evidence="5">The sequence shown here is derived from an EMBL/GenBank/DDBJ whole genome shotgun (WGS) entry which is preliminary data.</text>
</comment>
<dbReference type="STRING" id="1903179.BI347_07400"/>
<organism evidence="5 6">
    <name type="scientific">Chromobacterium sphagni</name>
    <dbReference type="NCBI Taxonomy" id="1903179"/>
    <lineage>
        <taxon>Bacteria</taxon>
        <taxon>Pseudomonadati</taxon>
        <taxon>Pseudomonadota</taxon>
        <taxon>Betaproteobacteria</taxon>
        <taxon>Neisseriales</taxon>
        <taxon>Chromobacteriaceae</taxon>
        <taxon>Chromobacterium</taxon>
    </lineage>
</organism>
<comment type="similarity">
    <text evidence="4">Belongs to the class-III pyridoxal-phosphate-dependent aminotransferase family.</text>
</comment>
<proteinExistence type="inferred from homology"/>
<dbReference type="AlphaFoldDB" id="A0A1S1X1E3"/>
<dbReference type="InterPro" id="IPR015424">
    <property type="entry name" value="PyrdxlP-dep_Trfase"/>
</dbReference>
<evidence type="ECO:0000256" key="1">
    <source>
        <dbReference type="ARBA" id="ARBA00001933"/>
    </source>
</evidence>
<dbReference type="Gene3D" id="3.90.1150.10">
    <property type="entry name" value="Aspartate Aminotransferase, domain 1"/>
    <property type="match status" value="1"/>
</dbReference>
<evidence type="ECO:0000256" key="4">
    <source>
        <dbReference type="RuleBase" id="RU003560"/>
    </source>
</evidence>
<accession>A0A1S1X1E3</accession>
<dbReference type="Proteomes" id="UP000180088">
    <property type="component" value="Unassembled WGS sequence"/>
</dbReference>
<dbReference type="GO" id="GO:0008483">
    <property type="term" value="F:transaminase activity"/>
    <property type="evidence" value="ECO:0007669"/>
    <property type="project" value="UniProtKB-KW"/>
</dbReference>
<dbReference type="PANTHER" id="PTHR11986">
    <property type="entry name" value="AMINOTRANSFERASE CLASS III"/>
    <property type="match status" value="1"/>
</dbReference>
<dbReference type="GO" id="GO:0030170">
    <property type="term" value="F:pyridoxal phosphate binding"/>
    <property type="evidence" value="ECO:0007669"/>
    <property type="project" value="InterPro"/>
</dbReference>
<dbReference type="SUPFAM" id="SSF53383">
    <property type="entry name" value="PLP-dependent transferases"/>
    <property type="match status" value="1"/>
</dbReference>
<evidence type="ECO:0000256" key="3">
    <source>
        <dbReference type="ARBA" id="ARBA00022898"/>
    </source>
</evidence>
<reference evidence="5 6" key="1">
    <citation type="submission" date="2016-09" db="EMBL/GenBank/DDBJ databases">
        <title>Chromobacterium muskegensis sp. nov., an insecticidal bacterium isolated from Sphagnum bogs.</title>
        <authorList>
            <person name="Sparks M.E."/>
            <person name="Blackburn M.B."/>
            <person name="Gundersen-Rindal D.E."/>
            <person name="Mitchell A."/>
            <person name="Farrar R."/>
            <person name="Kuhar D."/>
        </authorList>
    </citation>
    <scope>NUCLEOTIDE SEQUENCE [LARGE SCALE GENOMIC DNA]</scope>
    <source>
        <strain evidence="5 6">37-2</strain>
    </source>
</reference>
<dbReference type="Pfam" id="PF00202">
    <property type="entry name" value="Aminotran_3"/>
    <property type="match status" value="1"/>
</dbReference>
<dbReference type="InterPro" id="IPR005814">
    <property type="entry name" value="Aminotrans_3"/>
</dbReference>
<dbReference type="Gene3D" id="3.40.640.10">
    <property type="entry name" value="Type I PLP-dependent aspartate aminotransferase-like (Major domain)"/>
    <property type="match status" value="1"/>
</dbReference>
<dbReference type="OrthoDB" id="6953219at2"/>
<dbReference type="InterPro" id="IPR015421">
    <property type="entry name" value="PyrdxlP-dep_Trfase_major"/>
</dbReference>
<dbReference type="EMBL" id="MKCS01000001">
    <property type="protein sequence ID" value="OHX13354.1"/>
    <property type="molecule type" value="Genomic_DNA"/>
</dbReference>
<keyword evidence="2" id="KW-0032">Aminotransferase</keyword>
<sequence>MTGIDAYEACVNPAWLEVLRQCGLDAQSLAADGCWLCLDDGRRLLDFVAGYGAAAIGHNPPELLTRLAQDLRDLAPNLHPLGWSEAAGALAEPLLGLAGLPGGKALFASSGAEAVEGALKLARMAGGRARAIGFDGGFHGLTLAATQLAGSGFWRQGLPADADCLRLPWGDLAALEGALAANDVAAVLLEPVQGTAGARAWSGDALHRLAALCRQHGAWLIYDEVQSGLGRCGAWFAYQALGGPPPDMLLLAKGLSGGVLPVSALLYRDAIYQAVFARPGCAKIHGSTFGGNRLALRCGLHMLEALRGLDAPARAAGQSDYLRRAWPDGPFVLEGVGLMLALRATPRAKSRFGEQAAGALWLQLLAEGVLTAPAAHDPDALRLLPPLTVGRAELDYFLNACQRAVTALEEEATT</sequence>
<evidence type="ECO:0000313" key="6">
    <source>
        <dbReference type="Proteomes" id="UP000180088"/>
    </source>
</evidence>
<protein>
    <submittedName>
        <fullName evidence="5">Uncharacterized protein</fullName>
    </submittedName>
</protein>
<dbReference type="InterPro" id="IPR015422">
    <property type="entry name" value="PyrdxlP-dep_Trfase_small"/>
</dbReference>
<gene>
    <name evidence="5" type="ORF">BI347_07400</name>
</gene>
<evidence type="ECO:0000256" key="2">
    <source>
        <dbReference type="ARBA" id="ARBA00022576"/>
    </source>
</evidence>
<dbReference type="PROSITE" id="PS00600">
    <property type="entry name" value="AA_TRANSFER_CLASS_3"/>
    <property type="match status" value="1"/>
</dbReference>
<keyword evidence="3 4" id="KW-0663">Pyridoxal phosphate</keyword>
<dbReference type="GO" id="GO:0042802">
    <property type="term" value="F:identical protein binding"/>
    <property type="evidence" value="ECO:0007669"/>
    <property type="project" value="TreeGrafter"/>
</dbReference>
<dbReference type="CDD" id="cd00610">
    <property type="entry name" value="OAT_like"/>
    <property type="match status" value="1"/>
</dbReference>
<dbReference type="InterPro" id="IPR049704">
    <property type="entry name" value="Aminotrans_3_PPA_site"/>
</dbReference>
<comment type="cofactor">
    <cofactor evidence="1">
        <name>pyridoxal 5'-phosphate</name>
        <dbReference type="ChEBI" id="CHEBI:597326"/>
    </cofactor>
</comment>
<name>A0A1S1X1E3_9NEIS</name>